<feature type="domain" description="Baculovirus polyhedron envelope protein PEP N-terminal" evidence="1">
    <location>
        <begin position="10"/>
        <end position="107"/>
    </location>
</feature>
<proteinExistence type="predicted"/>
<dbReference type="GO" id="GO:0019031">
    <property type="term" value="C:viral envelope"/>
    <property type="evidence" value="ECO:0007669"/>
    <property type="project" value="UniProtKB-KW"/>
</dbReference>
<organismHost>
    <name type="scientific">Adoxophyes</name>
    <dbReference type="NCBI Taxonomy" id="85584"/>
</organismHost>
<reference evidence="2 5" key="1">
    <citation type="journal article" date="2003" name="Virology">
        <title>The complete sequence of the Adoxophyes orana granulovirus genome.</title>
        <authorList>
            <person name="Wormleaton S."/>
            <person name="Kuzio J."/>
            <person name="Winstanley D."/>
        </authorList>
    </citation>
    <scope>NUCLEOTIDE SEQUENCE [LARGE SCALE GENOMIC DNA]</scope>
</reference>
<dbReference type="GO" id="GO:0005198">
    <property type="term" value="F:structural molecule activity"/>
    <property type="evidence" value="ECO:0007669"/>
    <property type="project" value="InterPro"/>
</dbReference>
<sequence length="128" mass="14516">MSCVFAKIFDNTPVSFVFADMELWVGAEETLKILRLPSQALNYIPISEKTSLKQLEQCGENNKLFITTLGVGYLVNLFEQVPERVLTFANLFLTDVVMEIKTDRLLCNIIQTENNVLNLLNTNTIEVV</sequence>
<evidence type="ECO:0000259" key="1">
    <source>
        <dbReference type="Pfam" id="PF04512"/>
    </source>
</evidence>
<dbReference type="RefSeq" id="NP_872472.1">
    <property type="nucleotide sequence ID" value="NC_005038.1"/>
</dbReference>
<dbReference type="OrthoDB" id="17883at10239"/>
<evidence type="ECO:0000313" key="2">
    <source>
        <dbReference type="EMBL" id="AAP85655.1"/>
    </source>
</evidence>
<reference evidence="3" key="2">
    <citation type="journal article" date="2015" name="J. Gen. Virol.">
        <title>Isolation of an Adoxophyes orana granulovirus (AdorGV) occlusion body morphology mutant: biological activity, genome sequence and relationship to other isolates of AdorGV.</title>
        <authorList>
            <person name="Nakai M."/>
            <person name="Harrison R.L."/>
            <person name="Uchida H."/>
            <person name="Ukuda R."/>
            <person name="Hikihara S."/>
            <person name="Ishii K."/>
            <person name="Kunimi Y."/>
        </authorList>
    </citation>
    <scope>NUCLEOTIDE SEQUENCE</scope>
    <source>
        <strain evidence="3">AdorGV-K</strain>
        <strain evidence="4">AdorGV-To</strain>
    </source>
</reference>
<gene>
    <name evidence="2" type="primary">ORF_18</name>
</gene>
<keyword evidence="3" id="KW-0946">Virion</keyword>
<dbReference type="KEGG" id="vg:1463361"/>
<dbReference type="EMBL" id="AF547984">
    <property type="protein sequence ID" value="AAP85655.1"/>
    <property type="molecule type" value="Genomic_DNA"/>
</dbReference>
<dbReference type="EMBL" id="KM234104">
    <property type="protein sequence ID" value="AIW65167.1"/>
    <property type="molecule type" value="Genomic_DNA"/>
</dbReference>
<dbReference type="Pfam" id="PF04512">
    <property type="entry name" value="Baculo_PEP_N"/>
    <property type="match status" value="1"/>
</dbReference>
<keyword evidence="3" id="KW-0261">Viral envelope protein</keyword>
<evidence type="ECO:0000313" key="3">
    <source>
        <dbReference type="EMBL" id="AIW65165.1"/>
    </source>
</evidence>
<dbReference type="EMBL" id="KM234102">
    <property type="protein sequence ID" value="AIW65165.1"/>
    <property type="molecule type" value="Genomic_DNA"/>
</dbReference>
<name>Q7T9Z7_GVAO</name>
<dbReference type="Proteomes" id="UP000202129">
    <property type="component" value="Segment"/>
</dbReference>
<dbReference type="GO" id="GO:0019028">
    <property type="term" value="C:viral capsid"/>
    <property type="evidence" value="ECO:0007669"/>
    <property type="project" value="InterPro"/>
</dbReference>
<accession>Q7T9Z7</accession>
<evidence type="ECO:0000313" key="4">
    <source>
        <dbReference type="EMBL" id="AIW65167.1"/>
    </source>
</evidence>
<dbReference type="GeneID" id="1463361"/>
<evidence type="ECO:0000313" key="5">
    <source>
        <dbReference type="Proteomes" id="UP000202129"/>
    </source>
</evidence>
<organism evidence="2 5">
    <name type="scientific">Adoxophyes orana granulovirus</name>
    <name type="common">AoGV</name>
    <dbReference type="NCBI Taxonomy" id="170617"/>
    <lineage>
        <taxon>Viruses</taxon>
        <taxon>Viruses incertae sedis</taxon>
        <taxon>Naldaviricetes</taxon>
        <taxon>Lefavirales</taxon>
        <taxon>Baculoviridae</taxon>
        <taxon>Betabaculovirus</taxon>
        <taxon>Betabaculovirus adoranae</taxon>
    </lineage>
</organism>
<keyword evidence="5" id="KW-1185">Reference proteome</keyword>
<protein>
    <submittedName>
        <fullName evidence="2">ORF_18</fullName>
    </submittedName>
    <submittedName>
        <fullName evidence="3">Polyhedral envelope protein</fullName>
    </submittedName>
</protein>
<dbReference type="InterPro" id="IPR007600">
    <property type="entry name" value="Baculo_PEP_N"/>
</dbReference>